<dbReference type="Proteomes" id="UP000240987">
    <property type="component" value="Unassembled WGS sequence"/>
</dbReference>
<proteinExistence type="inferred from homology"/>
<dbReference type="InterPro" id="IPR004839">
    <property type="entry name" value="Aminotransferase_I/II_large"/>
</dbReference>
<accession>A0A2T3JAF2</accession>
<reference evidence="8 9" key="1">
    <citation type="submission" date="2018-01" db="EMBL/GenBank/DDBJ databases">
        <title>Whole genome sequencing of Histamine producing bacteria.</title>
        <authorList>
            <person name="Butler K."/>
        </authorList>
    </citation>
    <scope>NUCLEOTIDE SEQUENCE [LARGE SCALE GENOMIC DNA]</scope>
    <source>
        <strain evidence="8 9">JCM 12947</strain>
    </source>
</reference>
<dbReference type="PANTHER" id="PTHR46383">
    <property type="entry name" value="ASPARTATE AMINOTRANSFERASE"/>
    <property type="match status" value="1"/>
</dbReference>
<evidence type="ECO:0000259" key="7">
    <source>
        <dbReference type="Pfam" id="PF00155"/>
    </source>
</evidence>
<dbReference type="SUPFAM" id="SSF53383">
    <property type="entry name" value="PLP-dependent transferases"/>
    <property type="match status" value="1"/>
</dbReference>
<dbReference type="InterPro" id="IPR015421">
    <property type="entry name" value="PyrdxlP-dep_Trfase_major"/>
</dbReference>
<protein>
    <recommendedName>
        <fullName evidence="6">Aminotransferase</fullName>
        <ecNumber evidence="6">2.6.1.-</ecNumber>
    </recommendedName>
</protein>
<evidence type="ECO:0000256" key="3">
    <source>
        <dbReference type="ARBA" id="ARBA00022576"/>
    </source>
</evidence>
<dbReference type="PROSITE" id="PS00105">
    <property type="entry name" value="AA_TRANSFER_CLASS_1"/>
    <property type="match status" value="1"/>
</dbReference>
<dbReference type="GO" id="GO:0030170">
    <property type="term" value="F:pyridoxal phosphate binding"/>
    <property type="evidence" value="ECO:0007669"/>
    <property type="project" value="InterPro"/>
</dbReference>
<gene>
    <name evidence="8" type="ORF">C9J12_21335</name>
</gene>
<dbReference type="AlphaFoldDB" id="A0A2T3JAF2"/>
<dbReference type="InterPro" id="IPR015424">
    <property type="entry name" value="PyrdxlP-dep_Trfase"/>
</dbReference>
<evidence type="ECO:0000256" key="6">
    <source>
        <dbReference type="RuleBase" id="RU000481"/>
    </source>
</evidence>
<dbReference type="Pfam" id="PF00155">
    <property type="entry name" value="Aminotran_1_2"/>
    <property type="match status" value="1"/>
</dbReference>
<comment type="similarity">
    <text evidence="2 6">Belongs to the class-I pyridoxal-phosphate-dependent aminotransferase family.</text>
</comment>
<comment type="cofactor">
    <cofactor evidence="1 6">
        <name>pyridoxal 5'-phosphate</name>
        <dbReference type="ChEBI" id="CHEBI:597326"/>
    </cofactor>
</comment>
<dbReference type="PANTHER" id="PTHR46383:SF1">
    <property type="entry name" value="ASPARTATE AMINOTRANSFERASE"/>
    <property type="match status" value="1"/>
</dbReference>
<evidence type="ECO:0000256" key="1">
    <source>
        <dbReference type="ARBA" id="ARBA00001933"/>
    </source>
</evidence>
<dbReference type="GO" id="GO:0006520">
    <property type="term" value="P:amino acid metabolic process"/>
    <property type="evidence" value="ECO:0007669"/>
    <property type="project" value="InterPro"/>
</dbReference>
<keyword evidence="3 6" id="KW-0032">Aminotransferase</keyword>
<dbReference type="InterPro" id="IPR004838">
    <property type="entry name" value="NHTrfase_class1_PyrdxlP-BS"/>
</dbReference>
<keyword evidence="4 6" id="KW-0808">Transferase</keyword>
<keyword evidence="9" id="KW-1185">Reference proteome</keyword>
<dbReference type="OrthoDB" id="9803354at2"/>
<organism evidence="8 9">
    <name type="scientific">Photobacterium frigidiphilum</name>
    <dbReference type="NCBI Taxonomy" id="264736"/>
    <lineage>
        <taxon>Bacteria</taxon>
        <taxon>Pseudomonadati</taxon>
        <taxon>Pseudomonadota</taxon>
        <taxon>Gammaproteobacteria</taxon>
        <taxon>Vibrionales</taxon>
        <taxon>Vibrionaceae</taxon>
        <taxon>Photobacterium</taxon>
    </lineage>
</organism>
<evidence type="ECO:0000313" key="9">
    <source>
        <dbReference type="Proteomes" id="UP000240987"/>
    </source>
</evidence>
<evidence type="ECO:0000256" key="5">
    <source>
        <dbReference type="ARBA" id="ARBA00022898"/>
    </source>
</evidence>
<evidence type="ECO:0000256" key="2">
    <source>
        <dbReference type="ARBA" id="ARBA00007441"/>
    </source>
</evidence>
<keyword evidence="5" id="KW-0663">Pyridoxal phosphate</keyword>
<name>A0A2T3JAF2_9GAMM</name>
<dbReference type="RefSeq" id="WP_107244546.1">
    <property type="nucleotide sequence ID" value="NZ_PYMJ01000027.1"/>
</dbReference>
<dbReference type="GO" id="GO:0008483">
    <property type="term" value="F:transaminase activity"/>
    <property type="evidence" value="ECO:0007669"/>
    <property type="project" value="UniProtKB-KW"/>
</dbReference>
<dbReference type="EMBL" id="PYMJ01000027">
    <property type="protein sequence ID" value="PSU45785.1"/>
    <property type="molecule type" value="Genomic_DNA"/>
</dbReference>
<dbReference type="EC" id="2.6.1.-" evidence="6"/>
<evidence type="ECO:0000256" key="4">
    <source>
        <dbReference type="ARBA" id="ARBA00022679"/>
    </source>
</evidence>
<dbReference type="CDD" id="cd00609">
    <property type="entry name" value="AAT_like"/>
    <property type="match status" value="1"/>
</dbReference>
<sequence length="458" mass="51031">MDVYEGLKKCKRVIAGINEAGLKTNKSCRDIDVISLCNGEGIRRPPLAINRALITSAVENCQSSFEKYSYLIRDNRLEEAIKKYSSIRKDLPVAIDMGSTRIFNNIFNHILPKQSKIFIEVGFYHSFIAWTHSANVCLCVTGDSSQHTAKTSLKSLNIGKGKYGAPAAVIIINPTYSGELYTQSELQGIIDWCRSNDSLLIEDAVFQGTEYGKTTARVLDVSRSLDNTISVNSVSKSLGLSNLRLGWVIGCEPLVHKLSYYSDIATVSIPFLTANIASEALLEHQDYKIFCKEQNVLRVKFLTNLIQTKNQRLICRLGGNRDWLAIKSKPVSGQNMFIYFPAIETAFSQLGLVDSADLCEKIANKSGVMLSPLLSSGYKDSTCRISFSGVDVNKGYKISQKYEVKVIDSVLKKQLVDITYYEQQLNNELSTIYIETLDIFEQAIDKIAEAVIDIVEGK</sequence>
<dbReference type="Gene3D" id="3.40.640.10">
    <property type="entry name" value="Type I PLP-dependent aspartate aminotransferase-like (Major domain)"/>
    <property type="match status" value="1"/>
</dbReference>
<evidence type="ECO:0000313" key="8">
    <source>
        <dbReference type="EMBL" id="PSU45785.1"/>
    </source>
</evidence>
<comment type="caution">
    <text evidence="8">The sequence shown here is derived from an EMBL/GenBank/DDBJ whole genome shotgun (WGS) entry which is preliminary data.</text>
</comment>
<dbReference type="InterPro" id="IPR050596">
    <property type="entry name" value="AspAT/PAT-like"/>
</dbReference>
<feature type="domain" description="Aminotransferase class I/classII large" evidence="7">
    <location>
        <begin position="60"/>
        <end position="391"/>
    </location>
</feature>